<evidence type="ECO:0000313" key="2">
    <source>
        <dbReference type="Proteomes" id="UP001217417"/>
    </source>
</evidence>
<dbReference type="EMBL" id="JARPMG010000007">
    <property type="protein sequence ID" value="KAJ8099487.1"/>
    <property type="molecule type" value="Genomic_DNA"/>
</dbReference>
<keyword evidence="2" id="KW-1185">Reference proteome</keyword>
<dbReference type="AlphaFoldDB" id="A0AAD7VR22"/>
<dbReference type="RefSeq" id="XP_056042937.1">
    <property type="nucleotide sequence ID" value="XM_056184458.1"/>
</dbReference>
<accession>A0AAD7VR22</accession>
<name>A0AAD7VR22_9ASCO</name>
<proteinExistence type="predicted"/>
<dbReference type="GeneID" id="80879624"/>
<sequence length="264" mass="28775">MIVPTSQEKLDVCFVPAPAQTVVAPLETFAVFAISNRPDAQIEVSTSGGDSATLNLIEVPSIGGGYYTFMTTIKMSSKPLTLQYSYLSNGKKIDIDSYATIVPKSGHGTDEEFSTVVELKGEQDSVSVKIPWLNIDDWQGWAWVRPRPTWIEPRWVSLRNFGRFGAHFLMLQPLNNSIDPASTFSVFPCSSAEATVHLTGPRDGEEPGIYALVRRTKANAVAKVYVVGKLSTSADIFDSANGAITLAKKYLGTTDIAYYDPPAL</sequence>
<protein>
    <submittedName>
        <fullName evidence="1">Uncharacterized protein</fullName>
    </submittedName>
</protein>
<comment type="caution">
    <text evidence="1">The sequence shown here is derived from an EMBL/GenBank/DDBJ whole genome shotgun (WGS) entry which is preliminary data.</text>
</comment>
<dbReference type="Proteomes" id="UP001217417">
    <property type="component" value="Unassembled WGS sequence"/>
</dbReference>
<evidence type="ECO:0000313" key="1">
    <source>
        <dbReference type="EMBL" id="KAJ8099487.1"/>
    </source>
</evidence>
<gene>
    <name evidence="1" type="ORF">POJ06DRAFT_136009</name>
</gene>
<organism evidence="1 2">
    <name type="scientific">Lipomyces tetrasporus</name>
    <dbReference type="NCBI Taxonomy" id="54092"/>
    <lineage>
        <taxon>Eukaryota</taxon>
        <taxon>Fungi</taxon>
        <taxon>Dikarya</taxon>
        <taxon>Ascomycota</taxon>
        <taxon>Saccharomycotina</taxon>
        <taxon>Lipomycetes</taxon>
        <taxon>Lipomycetales</taxon>
        <taxon>Lipomycetaceae</taxon>
        <taxon>Lipomyces</taxon>
    </lineage>
</organism>
<reference evidence="1" key="1">
    <citation type="submission" date="2023-03" db="EMBL/GenBank/DDBJ databases">
        <title>Near-Complete genome sequence of Lipomyces tetrasporous NRRL Y-64009, an oleaginous yeast capable of growing on lignocellulosic hydrolysates.</title>
        <authorList>
            <consortium name="Lawrence Berkeley National Laboratory"/>
            <person name="Jagtap S.S."/>
            <person name="Liu J.-J."/>
            <person name="Walukiewicz H.E."/>
            <person name="Pangilinan J."/>
            <person name="Lipzen A."/>
            <person name="Ahrendt S."/>
            <person name="Koriabine M."/>
            <person name="Cobaugh K."/>
            <person name="Salamov A."/>
            <person name="Yoshinaga Y."/>
            <person name="Ng V."/>
            <person name="Daum C."/>
            <person name="Grigoriev I.V."/>
            <person name="Slininger P.J."/>
            <person name="Dien B.S."/>
            <person name="Jin Y.-S."/>
            <person name="Rao C.V."/>
        </authorList>
    </citation>
    <scope>NUCLEOTIDE SEQUENCE</scope>
    <source>
        <strain evidence="1">NRRL Y-64009</strain>
    </source>
</reference>